<keyword evidence="10" id="KW-1185">Reference proteome</keyword>
<keyword evidence="9" id="KW-0282">Flagellum</keyword>
<dbReference type="OrthoDB" id="9812018at2"/>
<dbReference type="RefSeq" id="WP_101287619.1">
    <property type="nucleotide sequence ID" value="NZ_FOUQ01000001.1"/>
</dbReference>
<evidence type="ECO:0000256" key="4">
    <source>
        <dbReference type="ARBA" id="ARBA00023143"/>
    </source>
</evidence>
<keyword evidence="5" id="KW-0964">Secreted</keyword>
<keyword evidence="9" id="KW-0969">Cilium</keyword>
<dbReference type="AlphaFoldDB" id="A0A1I4QP08"/>
<evidence type="ECO:0000259" key="7">
    <source>
        <dbReference type="Pfam" id="PF02465"/>
    </source>
</evidence>
<dbReference type="GO" id="GO:0007155">
    <property type="term" value="P:cell adhesion"/>
    <property type="evidence" value="ECO:0007669"/>
    <property type="project" value="InterPro"/>
</dbReference>
<evidence type="ECO:0000256" key="5">
    <source>
        <dbReference type="RuleBase" id="RU362066"/>
    </source>
</evidence>
<gene>
    <name evidence="9" type="ORF">CXZ10_03935</name>
</gene>
<comment type="subcellular location">
    <subcellularLocation>
        <location evidence="5">Secreted</location>
    </subcellularLocation>
    <subcellularLocation>
        <location evidence="5">Bacterial flagellum</location>
    </subcellularLocation>
</comment>
<dbReference type="Pfam" id="PF07196">
    <property type="entry name" value="Flagellin_IN"/>
    <property type="match status" value="1"/>
</dbReference>
<evidence type="ECO:0000259" key="8">
    <source>
        <dbReference type="Pfam" id="PF07195"/>
    </source>
</evidence>
<dbReference type="PANTHER" id="PTHR30288:SF0">
    <property type="entry name" value="FLAGELLAR HOOK-ASSOCIATED PROTEIN 2"/>
    <property type="match status" value="1"/>
</dbReference>
<dbReference type="Proteomes" id="UP000233491">
    <property type="component" value="Unassembled WGS sequence"/>
</dbReference>
<dbReference type="Pfam" id="PF07195">
    <property type="entry name" value="FliD_C"/>
    <property type="match status" value="1"/>
</dbReference>
<dbReference type="GO" id="GO:0009424">
    <property type="term" value="C:bacterial-type flagellum hook"/>
    <property type="evidence" value="ECO:0007669"/>
    <property type="project" value="UniProtKB-UniRule"/>
</dbReference>
<feature type="domain" description="Flagellar hook-associated protein 2 N-terminal" evidence="7">
    <location>
        <begin position="38"/>
        <end position="148"/>
    </location>
</feature>
<feature type="domain" description="Flagellar hook-associated protein 2 C-terminal" evidence="8">
    <location>
        <begin position="258"/>
        <end position="557"/>
    </location>
</feature>
<dbReference type="InterPro" id="IPR010810">
    <property type="entry name" value="Flagellin_hook_IN_motif"/>
</dbReference>
<dbReference type="EMBL" id="PJNW01000002">
    <property type="protein sequence ID" value="PKR90526.1"/>
    <property type="molecule type" value="Genomic_DNA"/>
</dbReference>
<name>A0A1I4QP08_9HYPH</name>
<sequence length="573" mass="60104">MSSVTSATTSSTSSTTATSTTTSSDGTTTTDYASTDTSSIDWDGLIEELYQAKLATADTYETKITDNETKIAAYEDAADLLATLQDAASALRSATDSSGSDDDVFQERTAYLTAVGGVDTDSTLSVSAEAGAETGSYSITVQQLATAHKVASGSYSSSSSDLSLSGSFTLGVEGGTSVTVEITEEMSLSEIADAINDESNTSGVKATVLKVSDSSYQLILTSSETGKTITVGDTDGVLASLGIIDEDGAFADELQATQDAIFTVDGVSITRSTNDIDDVIDGVTFYLYSATGDGESITVEIGQNLSDIKTAVTTFVDAYNAYREWAISQQQVSTSGGASSDSVLFGDATIRSINQQIGSALTFSLDEASLSAIGLSFDENNYLEYDEDTLDDVLLEDPDLVQQLFAYTFESSSSDVGVLYRGTSAPSTFQLEIAVDDSGALSSVTVNGKSGLFTVSGNRIKGVEGTAYEGFTLVFTGNASQTVTINQASGIAEQIYNLVENAINSDDGTLTTIVTNLTEKNDEYQDQIDDITSRAETYRDNLTARYARLQASISTAQSVLAYLEALLTAKSSD</sequence>
<evidence type="ECO:0000256" key="3">
    <source>
        <dbReference type="ARBA" id="ARBA00023054"/>
    </source>
</evidence>
<evidence type="ECO:0000313" key="9">
    <source>
        <dbReference type="EMBL" id="PKR90526.1"/>
    </source>
</evidence>
<dbReference type="PANTHER" id="PTHR30288">
    <property type="entry name" value="FLAGELLAR CAP/ASSEMBLY PROTEIN FLID"/>
    <property type="match status" value="1"/>
</dbReference>
<keyword evidence="4 5" id="KW-0975">Bacterial flagellum</keyword>
<dbReference type="GO" id="GO:0009421">
    <property type="term" value="C:bacterial-type flagellum filament cap"/>
    <property type="evidence" value="ECO:0007669"/>
    <property type="project" value="InterPro"/>
</dbReference>
<dbReference type="InterPro" id="IPR010809">
    <property type="entry name" value="FliD_C"/>
</dbReference>
<feature type="coiled-coil region" evidence="5">
    <location>
        <begin position="514"/>
        <end position="541"/>
    </location>
</feature>
<evidence type="ECO:0000256" key="2">
    <source>
        <dbReference type="ARBA" id="ARBA00011255"/>
    </source>
</evidence>
<feature type="region of interest" description="Disordered" evidence="6">
    <location>
        <begin position="1"/>
        <end position="34"/>
    </location>
</feature>
<dbReference type="InterPro" id="IPR040026">
    <property type="entry name" value="FliD"/>
</dbReference>
<organism evidence="9 10">
    <name type="scientific">Pleomorphomonas diazotrophica</name>
    <dbReference type="NCBI Taxonomy" id="1166257"/>
    <lineage>
        <taxon>Bacteria</taxon>
        <taxon>Pseudomonadati</taxon>
        <taxon>Pseudomonadota</taxon>
        <taxon>Alphaproteobacteria</taxon>
        <taxon>Hyphomicrobiales</taxon>
        <taxon>Pleomorphomonadaceae</taxon>
        <taxon>Pleomorphomonas</taxon>
    </lineage>
</organism>
<protein>
    <recommendedName>
        <fullName evidence="5">Flagellar hook-associated protein 2</fullName>
        <shortName evidence="5">HAP2</shortName>
    </recommendedName>
    <alternativeName>
        <fullName evidence="5">Flagellar cap protein</fullName>
    </alternativeName>
</protein>
<comment type="subunit">
    <text evidence="2 5">Homopentamer.</text>
</comment>
<keyword evidence="3 5" id="KW-0175">Coiled coil</keyword>
<dbReference type="Pfam" id="PF02465">
    <property type="entry name" value="FliD_N"/>
    <property type="match status" value="1"/>
</dbReference>
<evidence type="ECO:0000256" key="1">
    <source>
        <dbReference type="ARBA" id="ARBA00009764"/>
    </source>
</evidence>
<dbReference type="GO" id="GO:0005576">
    <property type="term" value="C:extracellular region"/>
    <property type="evidence" value="ECO:0007669"/>
    <property type="project" value="UniProtKB-SubCell"/>
</dbReference>
<accession>A0A1I4QP08</accession>
<proteinExistence type="inferred from homology"/>
<dbReference type="InterPro" id="IPR003481">
    <property type="entry name" value="FliD_N"/>
</dbReference>
<keyword evidence="9" id="KW-0966">Cell projection</keyword>
<comment type="function">
    <text evidence="5">Required for morphogenesis and for the elongation of the flagellar filament by facilitating polymerization of the flagellin monomers at the tip of growing filament. Forms a capping structure, which prevents flagellin subunits (transported through the central channel of the flagellum) from leaking out without polymerization at the distal end.</text>
</comment>
<evidence type="ECO:0000313" key="10">
    <source>
        <dbReference type="Proteomes" id="UP000233491"/>
    </source>
</evidence>
<comment type="similarity">
    <text evidence="1 5">Belongs to the FliD family.</text>
</comment>
<dbReference type="GO" id="GO:0071973">
    <property type="term" value="P:bacterial-type flagellum-dependent cell motility"/>
    <property type="evidence" value="ECO:0007669"/>
    <property type="project" value="TreeGrafter"/>
</dbReference>
<evidence type="ECO:0000256" key="6">
    <source>
        <dbReference type="SAM" id="MobiDB-lite"/>
    </source>
</evidence>
<comment type="caution">
    <text evidence="9">The sequence shown here is derived from an EMBL/GenBank/DDBJ whole genome shotgun (WGS) entry which is preliminary data.</text>
</comment>
<reference evidence="9 10" key="1">
    <citation type="submission" date="2017-12" db="EMBL/GenBank/DDBJ databases">
        <title>Anaerobic carbon monoxide metabolism by Pleomorphomonas carboxyditropha sp. nov., a new mesophilic hydrogenogenic carboxidotroph.</title>
        <authorList>
            <person name="Esquivel-Elizondo S."/>
            <person name="Krajmalnik-Brown R."/>
        </authorList>
    </citation>
    <scope>NUCLEOTIDE SEQUENCE [LARGE SCALE GENOMIC DNA]</scope>
    <source>
        <strain evidence="9 10">R5-392</strain>
    </source>
</reference>